<dbReference type="Proteomes" id="UP000003277">
    <property type="component" value="Unassembled WGS sequence"/>
</dbReference>
<evidence type="ECO:0000256" key="2">
    <source>
        <dbReference type="ARBA" id="ARBA00022741"/>
    </source>
</evidence>
<dbReference type="SUPFAM" id="SSF52540">
    <property type="entry name" value="P-loop containing nucleoside triphosphate hydrolases"/>
    <property type="match status" value="1"/>
</dbReference>
<dbReference type="PROSITE" id="PS00662">
    <property type="entry name" value="T2SP_E"/>
    <property type="match status" value="1"/>
</dbReference>
<dbReference type="eggNOG" id="COG2804">
    <property type="taxonomic scope" value="Bacteria"/>
</dbReference>
<dbReference type="EMBL" id="ADLT01000033">
    <property type="protein sequence ID" value="EHO63008.1"/>
    <property type="molecule type" value="Genomic_DNA"/>
</dbReference>
<protein>
    <recommendedName>
        <fullName evidence="4">Bacterial type II secretion system protein E domain-containing protein</fullName>
    </recommendedName>
</protein>
<reference evidence="5 6" key="1">
    <citation type="submission" date="2011-11" db="EMBL/GenBank/DDBJ databases">
        <title>The Genome Sequence of Dialister succinatiphilus YIT 11850.</title>
        <authorList>
            <consortium name="The Broad Institute Genome Sequencing Platform"/>
            <person name="Earl A."/>
            <person name="Ward D."/>
            <person name="Feldgarden M."/>
            <person name="Gevers D."/>
            <person name="Morotomi M."/>
            <person name="Young S.K."/>
            <person name="Zeng Q."/>
            <person name="Gargeya S."/>
            <person name="Fitzgerald M."/>
            <person name="Haas B."/>
            <person name="Abouelleil A."/>
            <person name="Alvarado L."/>
            <person name="Arachchi H.M."/>
            <person name="Berlin A."/>
            <person name="Brown A."/>
            <person name="Chapman S.B."/>
            <person name="Dunbar C."/>
            <person name="Gearin G."/>
            <person name="Goldberg J."/>
            <person name="Griggs A."/>
            <person name="Gujja S."/>
            <person name="Heiman D."/>
            <person name="Howarth C."/>
            <person name="Lui A."/>
            <person name="MacDonald P.J.P."/>
            <person name="Montmayeur A."/>
            <person name="Murphy C."/>
            <person name="Neiman D."/>
            <person name="Pearson M."/>
            <person name="Priest M."/>
            <person name="Roberts A."/>
            <person name="Saif S."/>
            <person name="Shea T."/>
            <person name="Sisk P."/>
            <person name="Stolte C."/>
            <person name="Sykes S."/>
            <person name="Wortman J."/>
            <person name="Nusbaum C."/>
            <person name="Birren B."/>
        </authorList>
    </citation>
    <scope>NUCLEOTIDE SEQUENCE [LARGE SCALE GENOMIC DNA]</scope>
    <source>
        <strain evidence="5 6">YIT 11850</strain>
    </source>
</reference>
<dbReference type="GO" id="GO:0005524">
    <property type="term" value="F:ATP binding"/>
    <property type="evidence" value="ECO:0007669"/>
    <property type="project" value="UniProtKB-KW"/>
</dbReference>
<dbReference type="Gene3D" id="3.40.50.300">
    <property type="entry name" value="P-loop containing nucleotide triphosphate hydrolases"/>
    <property type="match status" value="1"/>
</dbReference>
<evidence type="ECO:0000313" key="6">
    <source>
        <dbReference type="Proteomes" id="UP000003277"/>
    </source>
</evidence>
<dbReference type="GO" id="GO:0016887">
    <property type="term" value="F:ATP hydrolysis activity"/>
    <property type="evidence" value="ECO:0007669"/>
    <property type="project" value="TreeGrafter"/>
</dbReference>
<dbReference type="CDD" id="cd01129">
    <property type="entry name" value="PulE-GspE-like"/>
    <property type="match status" value="1"/>
</dbReference>
<gene>
    <name evidence="5" type="ORF">HMPREF9453_01090</name>
</gene>
<sequence>MEEIRTGSAERVLERILECAASEGASDIHMEPQASLVRVRFREDGVLYERFHLPLQMLSGLSVRSKVIGHMNVGESRLPQDGSCSASFGGVPYDLRISILPSLYGETIVIRLLSGQVDFIEKNELGMLPLQEAVFRKCLSRKSGMILTAGPTGSGKTSTLYAALKMLNREGVSIISVEDPVEYRLQGVTQVQVNEKAGLTFEKGLRSIVRQDPDIVMIGEIRDRETAEIAVHAALTGHLVLSTIHTNQASDAPLRLMDMGIAPYLLSASLSLVIAQRLAGRLCQHCKSPYILTEKEQQALGLPETCRGRRVYQKKGCENCHEGLKGRTGIFEMISIGRKERDLIHHGFSADRFRECMKRQGQPSMGEAALALMAEGVITPEEASMIAAGED</sequence>
<evidence type="ECO:0000313" key="5">
    <source>
        <dbReference type="EMBL" id="EHO63008.1"/>
    </source>
</evidence>
<dbReference type="PANTHER" id="PTHR30258:SF2">
    <property type="entry name" value="COMG OPERON PROTEIN 1"/>
    <property type="match status" value="1"/>
</dbReference>
<dbReference type="Gene3D" id="3.30.450.90">
    <property type="match status" value="1"/>
</dbReference>
<name>H1D0F2_9FIRM</name>
<dbReference type="OrthoDB" id="9808272at2"/>
<dbReference type="STRING" id="742743.HMPREF9453_01090"/>
<keyword evidence="6" id="KW-1185">Reference proteome</keyword>
<dbReference type="GO" id="GO:0005886">
    <property type="term" value="C:plasma membrane"/>
    <property type="evidence" value="ECO:0007669"/>
    <property type="project" value="TreeGrafter"/>
</dbReference>
<keyword evidence="3" id="KW-0067">ATP-binding</keyword>
<accession>H1D0F2</accession>
<dbReference type="HOGENOM" id="CLU_013446_2_2_9"/>
<organism evidence="5 6">
    <name type="scientific">Dialister succinatiphilus YIT 11850</name>
    <dbReference type="NCBI Taxonomy" id="742743"/>
    <lineage>
        <taxon>Bacteria</taxon>
        <taxon>Bacillati</taxon>
        <taxon>Bacillota</taxon>
        <taxon>Negativicutes</taxon>
        <taxon>Veillonellales</taxon>
        <taxon>Veillonellaceae</taxon>
        <taxon>Dialister</taxon>
    </lineage>
</organism>
<feature type="domain" description="Bacterial type II secretion system protein E" evidence="4">
    <location>
        <begin position="209"/>
        <end position="223"/>
    </location>
</feature>
<evidence type="ECO:0000259" key="4">
    <source>
        <dbReference type="PROSITE" id="PS00662"/>
    </source>
</evidence>
<dbReference type="Pfam" id="PF00437">
    <property type="entry name" value="T2SSE"/>
    <property type="match status" value="1"/>
</dbReference>
<evidence type="ECO:0000256" key="3">
    <source>
        <dbReference type="ARBA" id="ARBA00022840"/>
    </source>
</evidence>
<comment type="caution">
    <text evidence="5">The sequence shown here is derived from an EMBL/GenBank/DDBJ whole genome shotgun (WGS) entry which is preliminary data.</text>
</comment>
<dbReference type="PANTHER" id="PTHR30258">
    <property type="entry name" value="TYPE II SECRETION SYSTEM PROTEIN GSPE-RELATED"/>
    <property type="match status" value="1"/>
</dbReference>
<dbReference type="InterPro" id="IPR027417">
    <property type="entry name" value="P-loop_NTPase"/>
</dbReference>
<dbReference type="InterPro" id="IPR001482">
    <property type="entry name" value="T2SS/T4SS_dom"/>
</dbReference>
<evidence type="ECO:0000256" key="1">
    <source>
        <dbReference type="ARBA" id="ARBA00006611"/>
    </source>
</evidence>
<dbReference type="PATRIC" id="fig|742743.3.peg.1105"/>
<dbReference type="AlphaFoldDB" id="H1D0F2"/>
<keyword evidence="2" id="KW-0547">Nucleotide-binding</keyword>
<proteinExistence type="inferred from homology"/>
<dbReference type="RefSeq" id="WP_008859585.1">
    <property type="nucleotide sequence ID" value="NZ_JH591188.1"/>
</dbReference>
<comment type="similarity">
    <text evidence="1">Belongs to the GSP E family.</text>
</comment>